<keyword evidence="1" id="KW-0472">Membrane</keyword>
<dbReference type="EMBL" id="KL367505">
    <property type="protein sequence ID" value="KFD68405.1"/>
    <property type="molecule type" value="Genomic_DNA"/>
</dbReference>
<keyword evidence="1" id="KW-0812">Transmembrane</keyword>
<dbReference type="AlphaFoldDB" id="A0A085NG09"/>
<feature type="transmembrane region" description="Helical" evidence="1">
    <location>
        <begin position="112"/>
        <end position="135"/>
    </location>
</feature>
<name>A0A085NG09_9BILA</name>
<dbReference type="Proteomes" id="UP000030758">
    <property type="component" value="Unassembled WGS sequence"/>
</dbReference>
<protein>
    <submittedName>
        <fullName evidence="2">Uncharacterized protein</fullName>
    </submittedName>
</protein>
<evidence type="ECO:0000256" key="1">
    <source>
        <dbReference type="SAM" id="Phobius"/>
    </source>
</evidence>
<sequence length="190" mass="21371">PEQIYHRIISDSLLEKPYCTSGFFIAGGGQNPESRNPDSYHFPYIIWAEAKRQLKGAAQLAVANHMLLPIAAVPSSKNFYYIVAMLMNNTANTLSANETELVWPWEDDIDDAIVLIVLYYIMGILAILANGLLLYSLCKQRKHRHNLPLVGFIIGSATYGISYIYTAMYRTYVIVSKPDGTIILRSFAVF</sequence>
<organism evidence="2">
    <name type="scientific">Trichuris suis</name>
    <name type="common">pig whipworm</name>
    <dbReference type="NCBI Taxonomy" id="68888"/>
    <lineage>
        <taxon>Eukaryota</taxon>
        <taxon>Metazoa</taxon>
        <taxon>Ecdysozoa</taxon>
        <taxon>Nematoda</taxon>
        <taxon>Enoplea</taxon>
        <taxon>Dorylaimia</taxon>
        <taxon>Trichinellida</taxon>
        <taxon>Trichuridae</taxon>
        <taxon>Trichuris</taxon>
    </lineage>
</organism>
<reference evidence="2" key="1">
    <citation type="journal article" date="2014" name="Nat. Genet.">
        <title>Genome and transcriptome of the porcine whipworm Trichuris suis.</title>
        <authorList>
            <person name="Jex A.R."/>
            <person name="Nejsum P."/>
            <person name="Schwarz E.M."/>
            <person name="Hu L."/>
            <person name="Young N.D."/>
            <person name="Hall R.S."/>
            <person name="Korhonen P.K."/>
            <person name="Liao S."/>
            <person name="Thamsborg S."/>
            <person name="Xia J."/>
            <person name="Xu P."/>
            <person name="Wang S."/>
            <person name="Scheerlinck J.P."/>
            <person name="Hofmann A."/>
            <person name="Sternberg P.W."/>
            <person name="Wang J."/>
            <person name="Gasser R.B."/>
        </authorList>
    </citation>
    <scope>NUCLEOTIDE SEQUENCE [LARGE SCALE GENOMIC DNA]</scope>
    <source>
        <strain evidence="2">DCEP-RM93F</strain>
    </source>
</reference>
<proteinExistence type="predicted"/>
<keyword evidence="1" id="KW-1133">Transmembrane helix</keyword>
<dbReference type="SUPFAM" id="SSF81321">
    <property type="entry name" value="Family A G protein-coupled receptor-like"/>
    <property type="match status" value="1"/>
</dbReference>
<feature type="non-terminal residue" evidence="2">
    <location>
        <position position="1"/>
    </location>
</feature>
<feature type="transmembrane region" description="Helical" evidence="1">
    <location>
        <begin position="147"/>
        <end position="168"/>
    </location>
</feature>
<evidence type="ECO:0000313" key="2">
    <source>
        <dbReference type="EMBL" id="KFD68405.1"/>
    </source>
</evidence>
<gene>
    <name evidence="2" type="ORF">M514_04107</name>
</gene>
<accession>A0A085NG09</accession>
<feature type="non-terminal residue" evidence="2">
    <location>
        <position position="190"/>
    </location>
</feature>